<name>A0A3M2KTD1_9ACTN</name>
<dbReference type="InterPro" id="IPR036736">
    <property type="entry name" value="ACP-like_sf"/>
</dbReference>
<keyword evidence="3 7" id="KW-0808">Transferase</keyword>
<dbReference type="PROSITE" id="PS50075">
    <property type="entry name" value="CARRIER"/>
    <property type="match status" value="1"/>
</dbReference>
<accession>A0A3M2KTD1</accession>
<dbReference type="EMBL" id="RFFJ01000381">
    <property type="protein sequence ID" value="RMI26765.1"/>
    <property type="molecule type" value="Genomic_DNA"/>
</dbReference>
<keyword evidence="8" id="KW-1185">Reference proteome</keyword>
<comment type="caution">
    <text evidence="7">The sequence shown here is derived from an EMBL/GenBank/DDBJ whole genome shotgun (WGS) entry which is preliminary data.</text>
</comment>
<keyword evidence="1" id="KW-0596">Phosphopantetheine</keyword>
<dbReference type="PANTHER" id="PTHR43775">
    <property type="entry name" value="FATTY ACID SYNTHASE"/>
    <property type="match status" value="1"/>
</dbReference>
<evidence type="ECO:0000256" key="2">
    <source>
        <dbReference type="ARBA" id="ARBA00022553"/>
    </source>
</evidence>
<dbReference type="SMART" id="SM01294">
    <property type="entry name" value="PKS_PP_betabranch"/>
    <property type="match status" value="1"/>
</dbReference>
<protein>
    <submittedName>
        <fullName evidence="7">Acyltransferase domain-containing protein</fullName>
    </submittedName>
</protein>
<dbReference type="SUPFAM" id="SSF52151">
    <property type="entry name" value="FabD/lysophospholipase-like"/>
    <property type="match status" value="1"/>
</dbReference>
<evidence type="ECO:0000259" key="6">
    <source>
        <dbReference type="PROSITE" id="PS50075"/>
    </source>
</evidence>
<dbReference type="Pfam" id="PF00550">
    <property type="entry name" value="PP-binding"/>
    <property type="match status" value="1"/>
</dbReference>
<evidence type="ECO:0000256" key="4">
    <source>
        <dbReference type="ARBA" id="ARBA00023194"/>
    </source>
</evidence>
<dbReference type="AlphaFoldDB" id="A0A3M2KTD1"/>
<organism evidence="7 8">
    <name type="scientific">Streptomyces triticirhizae</name>
    <dbReference type="NCBI Taxonomy" id="2483353"/>
    <lineage>
        <taxon>Bacteria</taxon>
        <taxon>Bacillati</taxon>
        <taxon>Actinomycetota</taxon>
        <taxon>Actinomycetes</taxon>
        <taxon>Kitasatosporales</taxon>
        <taxon>Streptomycetaceae</taxon>
        <taxon>Streptomyces</taxon>
    </lineage>
</organism>
<dbReference type="InterPro" id="IPR050091">
    <property type="entry name" value="PKS_NRPS_Biosynth_Enz"/>
</dbReference>
<reference evidence="7 8" key="1">
    <citation type="submission" date="2018-10" db="EMBL/GenBank/DDBJ databases">
        <title>Isolation, diversity and antifungal activity of actinobacteria from wheat.</title>
        <authorList>
            <person name="Han C."/>
        </authorList>
    </citation>
    <scope>NUCLEOTIDE SEQUENCE [LARGE SCALE GENOMIC DNA]</scope>
    <source>
        <strain evidence="7 8">NEAU-YY642</strain>
    </source>
</reference>
<evidence type="ECO:0000313" key="7">
    <source>
        <dbReference type="EMBL" id="RMI26765.1"/>
    </source>
</evidence>
<dbReference type="InterPro" id="IPR020806">
    <property type="entry name" value="PKS_PP-bd"/>
</dbReference>
<dbReference type="InterPro" id="IPR016035">
    <property type="entry name" value="Acyl_Trfase/lysoPLipase"/>
</dbReference>
<dbReference type="SMART" id="SM00823">
    <property type="entry name" value="PKS_PP"/>
    <property type="match status" value="1"/>
</dbReference>
<dbReference type="GO" id="GO:0004312">
    <property type="term" value="F:fatty acid synthase activity"/>
    <property type="evidence" value="ECO:0007669"/>
    <property type="project" value="TreeGrafter"/>
</dbReference>
<dbReference type="Gene3D" id="3.40.47.10">
    <property type="match status" value="1"/>
</dbReference>
<feature type="domain" description="Carrier" evidence="6">
    <location>
        <begin position="408"/>
        <end position="484"/>
    </location>
</feature>
<feature type="non-terminal residue" evidence="7">
    <location>
        <position position="549"/>
    </location>
</feature>
<gene>
    <name evidence="7" type="ORF">EBN88_29790</name>
</gene>
<keyword evidence="5 7" id="KW-0012">Acyltransferase</keyword>
<dbReference type="GO" id="GO:0006633">
    <property type="term" value="P:fatty acid biosynthetic process"/>
    <property type="evidence" value="ECO:0007669"/>
    <property type="project" value="TreeGrafter"/>
</dbReference>
<dbReference type="FunFam" id="3.40.366.10:FF:000002">
    <property type="entry name" value="Probable polyketide synthase 2"/>
    <property type="match status" value="1"/>
</dbReference>
<dbReference type="InterPro" id="IPR001227">
    <property type="entry name" value="Ac_transferase_dom_sf"/>
</dbReference>
<dbReference type="InterPro" id="IPR009081">
    <property type="entry name" value="PP-bd_ACP"/>
</dbReference>
<dbReference type="InterPro" id="IPR014030">
    <property type="entry name" value="Ketoacyl_synth_N"/>
</dbReference>
<evidence type="ECO:0000313" key="8">
    <source>
        <dbReference type="Proteomes" id="UP000278673"/>
    </source>
</evidence>
<evidence type="ECO:0000256" key="5">
    <source>
        <dbReference type="ARBA" id="ARBA00023315"/>
    </source>
</evidence>
<dbReference type="Pfam" id="PF00109">
    <property type="entry name" value="ketoacyl-synt"/>
    <property type="match status" value="1"/>
</dbReference>
<dbReference type="InterPro" id="IPR014043">
    <property type="entry name" value="Acyl_transferase_dom"/>
</dbReference>
<keyword evidence="2" id="KW-0597">Phosphoprotein</keyword>
<dbReference type="Gene3D" id="1.10.1200.10">
    <property type="entry name" value="ACP-like"/>
    <property type="match status" value="1"/>
</dbReference>
<dbReference type="Proteomes" id="UP000278673">
    <property type="component" value="Unassembled WGS sequence"/>
</dbReference>
<evidence type="ECO:0000256" key="1">
    <source>
        <dbReference type="ARBA" id="ARBA00022450"/>
    </source>
</evidence>
<dbReference type="Gene3D" id="3.30.70.3290">
    <property type="match status" value="1"/>
</dbReference>
<dbReference type="InterPro" id="IPR016039">
    <property type="entry name" value="Thiolase-like"/>
</dbReference>
<dbReference type="SUPFAM" id="SSF55048">
    <property type="entry name" value="Probable ACP-binding domain of malonyl-CoA ACP transacylase"/>
    <property type="match status" value="1"/>
</dbReference>
<dbReference type="PANTHER" id="PTHR43775:SF37">
    <property type="entry name" value="SI:DKEY-61P9.11"/>
    <property type="match status" value="1"/>
</dbReference>
<dbReference type="InterPro" id="IPR016036">
    <property type="entry name" value="Malonyl_transacylase_ACP-bd"/>
</dbReference>
<dbReference type="Gene3D" id="3.40.366.10">
    <property type="entry name" value="Malonyl-Coenzyme A Acyl Carrier Protein, domain 2"/>
    <property type="match status" value="1"/>
</dbReference>
<dbReference type="SMART" id="SM00827">
    <property type="entry name" value="PKS_AT"/>
    <property type="match status" value="1"/>
</dbReference>
<dbReference type="GO" id="GO:0017000">
    <property type="term" value="P:antibiotic biosynthetic process"/>
    <property type="evidence" value="ECO:0007669"/>
    <property type="project" value="UniProtKB-KW"/>
</dbReference>
<feature type="non-terminal residue" evidence="7">
    <location>
        <position position="1"/>
    </location>
</feature>
<dbReference type="RefSeq" id="WP_122400073.1">
    <property type="nucleotide sequence ID" value="NZ_RFFJ01000381.1"/>
</dbReference>
<dbReference type="Pfam" id="PF00698">
    <property type="entry name" value="Acyl_transf_1"/>
    <property type="match status" value="1"/>
</dbReference>
<evidence type="ECO:0000256" key="3">
    <source>
        <dbReference type="ARBA" id="ARBA00022679"/>
    </source>
</evidence>
<keyword evidence="4" id="KW-0045">Antibiotic biosynthesis</keyword>
<proteinExistence type="predicted"/>
<sequence>AVVARDGADLLRGLAAVGAGASAPGLVTGRVADADAPGPVFVYPGQGAQWTGMARQLLDSSPVFRSRVEECADAMAPHVEWSVLDVLRGAPSAPPLVGTDVVMPALFTVMVSLTALWRSRGVEPAAVVGHSLGEAAAAHAAGALSLEDAALVSVVWGRSLTEVLADRGGMVSVLLPHDAVRAELAPWGEALTVAALNGPNSVTVSGEPGALTELLAALDAKGVRARRVAADFAGHSPQIDLIRDHLVDGLRGITPGPASIPFYSSTTGGRRETTDLDGAFWWHNLRSPILFENAVRALLDAGYRTFVEASAHPVLRMAVQDTLADHRVGGAGLAVGSLRRDRDADEELLTSLAELYVHGQPVNWPAALPPSDEEVVLPEPPAHDTEGDEEEERATAFRRDLDALPEPARLGALEELVRGLVAELLGGGQEVDAGRTFRDLGFDSAVAVQLRNGLCRALGHELPVTVAFAHPTPAALAAHVHGVLYGGEDDGNGGEGAGLRRRRVGGDDEPIAIVGIGCRYPGGVGSPEELWGLVSEGREGISSFPENRG</sequence>
<dbReference type="SUPFAM" id="SSF47336">
    <property type="entry name" value="ACP-like"/>
    <property type="match status" value="1"/>
</dbReference>
<dbReference type="GO" id="GO:0031177">
    <property type="term" value="F:phosphopantetheine binding"/>
    <property type="evidence" value="ECO:0007669"/>
    <property type="project" value="InterPro"/>
</dbReference>